<evidence type="ECO:0000256" key="2">
    <source>
        <dbReference type="ARBA" id="ARBA00006213"/>
    </source>
</evidence>
<evidence type="ECO:0000256" key="5">
    <source>
        <dbReference type="ARBA" id="ARBA00022989"/>
    </source>
</evidence>
<feature type="transmembrane region" description="Helical" evidence="7">
    <location>
        <begin position="43"/>
        <end position="64"/>
    </location>
</feature>
<evidence type="ECO:0000256" key="8">
    <source>
        <dbReference type="SAM" id="MobiDB-lite"/>
    </source>
</evidence>
<keyword evidence="10" id="KW-1185">Reference proteome</keyword>
<organism evidence="9 10">
    <name type="scientific">Hibiscus sabdariffa</name>
    <name type="common">roselle</name>
    <dbReference type="NCBI Taxonomy" id="183260"/>
    <lineage>
        <taxon>Eukaryota</taxon>
        <taxon>Viridiplantae</taxon>
        <taxon>Streptophyta</taxon>
        <taxon>Embryophyta</taxon>
        <taxon>Tracheophyta</taxon>
        <taxon>Spermatophyta</taxon>
        <taxon>Magnoliopsida</taxon>
        <taxon>eudicotyledons</taxon>
        <taxon>Gunneridae</taxon>
        <taxon>Pentapetalae</taxon>
        <taxon>rosids</taxon>
        <taxon>malvids</taxon>
        <taxon>Malvales</taxon>
        <taxon>Malvaceae</taxon>
        <taxon>Malvoideae</taxon>
        <taxon>Hibiscus</taxon>
    </lineage>
</organism>
<evidence type="ECO:0000313" key="10">
    <source>
        <dbReference type="Proteomes" id="UP001396334"/>
    </source>
</evidence>
<comment type="caution">
    <text evidence="9">The sequence shown here is derived from an EMBL/GenBank/DDBJ whole genome shotgun (WGS) entry which is preliminary data.</text>
</comment>
<comment type="caution">
    <text evidence="7">Lacks conserved residue(s) required for the propagation of feature annotation.</text>
</comment>
<keyword evidence="4 7" id="KW-0812">Transmembrane</keyword>
<gene>
    <name evidence="9" type="ORF">V6N11_048575</name>
</gene>
<feature type="transmembrane region" description="Helical" evidence="7">
    <location>
        <begin position="283"/>
        <end position="306"/>
    </location>
</feature>
<keyword evidence="5 7" id="KW-1133">Transmembrane helix</keyword>
<accession>A0ABR2PVL3</accession>
<dbReference type="PANTHER" id="PTHR31376:SF17">
    <property type="entry name" value="PURINE PERMEASE 21-RELATED"/>
    <property type="match status" value="1"/>
</dbReference>
<feature type="transmembrane region" description="Helical" evidence="7">
    <location>
        <begin position="169"/>
        <end position="190"/>
    </location>
</feature>
<dbReference type="EMBL" id="JBBPBN010000050">
    <property type="protein sequence ID" value="KAK8992496.1"/>
    <property type="molecule type" value="Genomic_DNA"/>
</dbReference>
<dbReference type="InterPro" id="IPR030182">
    <property type="entry name" value="PUP_plant"/>
</dbReference>
<feature type="transmembrane region" description="Helical" evidence="7">
    <location>
        <begin position="76"/>
        <end position="93"/>
    </location>
</feature>
<dbReference type="PANTHER" id="PTHR31376">
    <property type="entry name" value="OS09G0467300 PROTEIN-RELATED"/>
    <property type="match status" value="1"/>
</dbReference>
<feature type="transmembrane region" description="Helical" evidence="7">
    <location>
        <begin position="240"/>
        <end position="262"/>
    </location>
</feature>
<reference evidence="9 10" key="1">
    <citation type="journal article" date="2024" name="G3 (Bethesda)">
        <title>Genome assembly of Hibiscus sabdariffa L. provides insights into metabolisms of medicinal natural products.</title>
        <authorList>
            <person name="Kim T."/>
        </authorList>
    </citation>
    <scope>NUCLEOTIDE SEQUENCE [LARGE SCALE GENOMIC DNA]</scope>
    <source>
        <strain evidence="9">TK-2024</strain>
        <tissue evidence="9">Old leaves</tissue>
    </source>
</reference>
<evidence type="ECO:0000256" key="7">
    <source>
        <dbReference type="RuleBase" id="RU368015"/>
    </source>
</evidence>
<evidence type="ECO:0000256" key="1">
    <source>
        <dbReference type="ARBA" id="ARBA00004141"/>
    </source>
</evidence>
<feature type="region of interest" description="Disordered" evidence="8">
    <location>
        <begin position="1"/>
        <end position="28"/>
    </location>
</feature>
<sequence length="394" mass="42932">MGEMEPLPLSTTVQETEEPASKEQTMVSTNPLTVPKSRNYKRWLRIGLFTFFVLAGQSIATLLGRLYFEKGGKSQWLATLMQLAGFPLLILYYCLSSLKNSTATSTTSPPPSALALATVYVSLGLFVATYCFLFSIGLRYLPVSTYSLISTSQLAFNAFFSFFLNSQKFTPFIVNSLILLTISSILLVSHGDSSTPESGSRGKYAIGFICTILASAANGLDLALAQLCFRKVIKSNSFSAVMSFVIFQSLVAASAMMVGLFVSGEWKGLKGEMEGYELGKISYIMVLVWICILWQGFSIGTTALLFDVSSLFANSVSVVTLPIIPILAVIFFGDKMDVIKSAYRLLGRLYDDKGGKSIRGTTLVPIAGFPVFIPCYSLSSPERAYSGFLMSYIA</sequence>
<keyword evidence="3 7" id="KW-0813">Transport</keyword>
<feature type="transmembrane region" description="Helical" evidence="7">
    <location>
        <begin position="202"/>
        <end position="220"/>
    </location>
</feature>
<keyword evidence="6 7" id="KW-0472">Membrane</keyword>
<evidence type="ECO:0000256" key="4">
    <source>
        <dbReference type="ARBA" id="ARBA00022692"/>
    </source>
</evidence>
<dbReference type="SUPFAM" id="SSF103481">
    <property type="entry name" value="Multidrug resistance efflux transporter EmrE"/>
    <property type="match status" value="1"/>
</dbReference>
<comment type="subcellular location">
    <subcellularLocation>
        <location evidence="1 7">Membrane</location>
        <topology evidence="1 7">Multi-pass membrane protein</topology>
    </subcellularLocation>
</comment>
<dbReference type="Pfam" id="PF16913">
    <property type="entry name" value="PUNUT"/>
    <property type="match status" value="1"/>
</dbReference>
<evidence type="ECO:0000256" key="3">
    <source>
        <dbReference type="ARBA" id="ARBA00022448"/>
    </source>
</evidence>
<name>A0ABR2PVL3_9ROSI</name>
<evidence type="ECO:0000256" key="6">
    <source>
        <dbReference type="ARBA" id="ARBA00023136"/>
    </source>
</evidence>
<feature type="transmembrane region" description="Helical" evidence="7">
    <location>
        <begin position="312"/>
        <end position="332"/>
    </location>
</feature>
<evidence type="ECO:0000313" key="9">
    <source>
        <dbReference type="EMBL" id="KAK8992496.1"/>
    </source>
</evidence>
<protein>
    <recommendedName>
        <fullName evidence="7">Probable purine permease</fullName>
    </recommendedName>
</protein>
<comment type="similarity">
    <text evidence="2 7">Belongs to the purine permeases (TC 2.A.7.14) family.</text>
</comment>
<dbReference type="Proteomes" id="UP001396334">
    <property type="component" value="Unassembled WGS sequence"/>
</dbReference>
<proteinExistence type="inferred from homology"/>
<feature type="transmembrane region" description="Helical" evidence="7">
    <location>
        <begin position="113"/>
        <end position="133"/>
    </location>
</feature>
<dbReference type="InterPro" id="IPR037185">
    <property type="entry name" value="EmrE-like"/>
</dbReference>